<keyword evidence="1" id="KW-1133">Transmembrane helix</keyword>
<dbReference type="STRING" id="1618392.UW41_C0001G0001"/>
<dbReference type="InterPro" id="IPR007060">
    <property type="entry name" value="FtsL/DivIC"/>
</dbReference>
<gene>
    <name evidence="2" type="ORF">UW41_C0001G0001</name>
</gene>
<evidence type="ECO:0000313" key="2">
    <source>
        <dbReference type="EMBL" id="KKT49855.1"/>
    </source>
</evidence>
<keyword evidence="2" id="KW-0132">Cell division</keyword>
<keyword evidence="1" id="KW-0812">Transmembrane</keyword>
<keyword evidence="2" id="KW-0131">Cell cycle</keyword>
<organism evidence="2 3">
    <name type="scientific">Candidatus Collierbacteria bacterium GW2011_GWC2_44_18</name>
    <dbReference type="NCBI Taxonomy" id="1618392"/>
    <lineage>
        <taxon>Bacteria</taxon>
        <taxon>Candidatus Collieribacteriota</taxon>
    </lineage>
</organism>
<dbReference type="EMBL" id="LCIE01000001">
    <property type="protein sequence ID" value="KKT49855.1"/>
    <property type="molecule type" value="Genomic_DNA"/>
</dbReference>
<accession>A0A0G1HSE3</accession>
<comment type="caution">
    <text evidence="2">The sequence shown here is derived from an EMBL/GenBank/DDBJ whole genome shotgun (WGS) entry which is preliminary data.</text>
</comment>
<keyword evidence="1" id="KW-0472">Membrane</keyword>
<evidence type="ECO:0000256" key="1">
    <source>
        <dbReference type="SAM" id="Phobius"/>
    </source>
</evidence>
<proteinExistence type="predicted"/>
<feature type="transmembrane region" description="Helical" evidence="1">
    <location>
        <begin position="13"/>
        <end position="31"/>
    </location>
</feature>
<dbReference type="Pfam" id="PF04977">
    <property type="entry name" value="DivIC"/>
    <property type="match status" value="1"/>
</dbReference>
<dbReference type="GO" id="GO:0051301">
    <property type="term" value="P:cell division"/>
    <property type="evidence" value="ECO:0007669"/>
    <property type="project" value="UniProtKB-KW"/>
</dbReference>
<name>A0A0G1HSE3_9BACT</name>
<reference evidence="2 3" key="1">
    <citation type="journal article" date="2015" name="Nature">
        <title>rRNA introns, odd ribosomes, and small enigmatic genomes across a large radiation of phyla.</title>
        <authorList>
            <person name="Brown C.T."/>
            <person name="Hug L.A."/>
            <person name="Thomas B.C."/>
            <person name="Sharon I."/>
            <person name="Castelle C.J."/>
            <person name="Singh A."/>
            <person name="Wilkins M.J."/>
            <person name="Williams K.H."/>
            <person name="Banfield J.F."/>
        </authorList>
    </citation>
    <scope>NUCLEOTIDE SEQUENCE [LARGE SCALE GENOMIC DNA]</scope>
</reference>
<dbReference type="AlphaFoldDB" id="A0A0G1HSE3"/>
<protein>
    <submittedName>
        <fullName evidence="2">Cell division protein DIVIC</fullName>
    </submittedName>
</protein>
<evidence type="ECO:0000313" key="3">
    <source>
        <dbReference type="Proteomes" id="UP000034172"/>
    </source>
</evidence>
<sequence length="122" mass="14634">MVNKNTGSRHEKGWYRIFILVVVWLLIISLSRDVWQIRIGFGRIEEANRRLEAEKTKNEALKEKLGMVMTDDYKEKIIREKLNMQKEGEVLVVMPDKAFAQEEVRLVKFVPNWRKWWNLLSM</sequence>
<dbReference type="Proteomes" id="UP000034172">
    <property type="component" value="Unassembled WGS sequence"/>
</dbReference>